<dbReference type="RefSeq" id="WP_019379892.1">
    <property type="nucleotide sequence ID" value="NZ_CP015507.1"/>
</dbReference>
<dbReference type="SUPFAM" id="SSF56672">
    <property type="entry name" value="DNA/RNA polymerases"/>
    <property type="match status" value="1"/>
</dbReference>
<dbReference type="GO" id="GO:0003964">
    <property type="term" value="F:RNA-directed DNA polymerase activity"/>
    <property type="evidence" value="ECO:0007669"/>
    <property type="project" value="UniProtKB-KW"/>
</dbReference>
<evidence type="ECO:0000313" key="3">
    <source>
        <dbReference type="Proteomes" id="UP000077856"/>
    </source>
</evidence>
<keyword evidence="2" id="KW-0548">Nucleotidyltransferase</keyword>
<dbReference type="InterPro" id="IPR043502">
    <property type="entry name" value="DNA/RNA_pol_sf"/>
</dbReference>
<dbReference type="AlphaFoldDB" id="A0A160MID6"/>
<dbReference type="NCBIfam" id="TIGR04416">
    <property type="entry name" value="group_II_RT_mat"/>
    <property type="match status" value="1"/>
</dbReference>
<dbReference type="CDD" id="cd00085">
    <property type="entry name" value="HNHc"/>
    <property type="match status" value="1"/>
</dbReference>
<dbReference type="KEGG" id="bon:A361_28840"/>
<dbReference type="Proteomes" id="UP000077856">
    <property type="component" value="Plasmid pBO1"/>
</dbReference>
<protein>
    <submittedName>
        <fullName evidence="2">Group II intron reverse transcriptase/maturase</fullName>
    </submittedName>
</protein>
<keyword evidence="2" id="KW-0695">RNA-directed DNA polymerase</keyword>
<dbReference type="PROSITE" id="PS50878">
    <property type="entry name" value="RT_POL"/>
    <property type="match status" value="1"/>
</dbReference>
<organism evidence="2 3">
    <name type="scientific">Cytobacillus oceanisediminis 2691</name>
    <dbReference type="NCBI Taxonomy" id="1196031"/>
    <lineage>
        <taxon>Bacteria</taxon>
        <taxon>Bacillati</taxon>
        <taxon>Bacillota</taxon>
        <taxon>Bacilli</taxon>
        <taxon>Bacillales</taxon>
        <taxon>Bacillaceae</taxon>
        <taxon>Cytobacillus</taxon>
    </lineage>
</organism>
<dbReference type="InterPro" id="IPR051083">
    <property type="entry name" value="GrpII_Intron_Splice-Mob/Def"/>
</dbReference>
<dbReference type="eggNOG" id="COG3344">
    <property type="taxonomic scope" value="Bacteria"/>
</dbReference>
<dbReference type="eggNOG" id="COG1403">
    <property type="taxonomic scope" value="Bacteria"/>
</dbReference>
<evidence type="ECO:0000313" key="2">
    <source>
        <dbReference type="EMBL" id="AND43170.1"/>
    </source>
</evidence>
<dbReference type="SMART" id="SM00507">
    <property type="entry name" value="HNHc"/>
    <property type="match status" value="1"/>
</dbReference>
<dbReference type="EMBL" id="CP015507">
    <property type="protein sequence ID" value="AND43170.1"/>
    <property type="molecule type" value="Genomic_DNA"/>
</dbReference>
<accession>A0A160MID6</accession>
<name>A0A160MID6_9BACI</name>
<gene>
    <name evidence="2" type="ORF">A361_28840</name>
</gene>
<evidence type="ECO:0000259" key="1">
    <source>
        <dbReference type="PROSITE" id="PS50878"/>
    </source>
</evidence>
<dbReference type="InterPro" id="IPR030931">
    <property type="entry name" value="Group_II_RT_mat"/>
</dbReference>
<dbReference type="Pfam" id="PF00078">
    <property type="entry name" value="RVT_1"/>
    <property type="match status" value="1"/>
</dbReference>
<dbReference type="CDD" id="cd01651">
    <property type="entry name" value="RT_G2_intron"/>
    <property type="match status" value="1"/>
</dbReference>
<sequence>MQTQLRYWEYYGMTTTFEGLYGDSKSGKTFDRLYELIISRENILLAYRTIKSNKGSQTAGCDGKTINDFKRLSDDELVKLIQTRLSNYRPKKVRRVYIPKPNGKLRPLGIPSMSDRIIQQAFKQVLEPVCEAKFYNHSYGFRPLRTTKHAIARTNSLINMNKLHFAVDVDIEGFFDNVNHSLLLKQLWNIGIKDRKVLAIISKMLKAEIEGEGIPTKGTPQGGILSPLLSNVVLNDLDQWIASQWEFFNTEHTYRLTHKYRALKKTNLKEGYIVRYADDFKIFCRDRNTATKWFHAVRLYLKDRLKLDISPEKSKIVNLRKKKSEFLGIELYVVKKKDKMVAQSKVSKKNKEKIVKEGRKRIIEIQKHPTADVAQLYNSWVLGIQNYYRTATLVNLDFNLMAFRLSQTLKLRLGKCSKYGRPQEPSETYKRLYNTNYKTYKIGNVHLFPMFDVKHSSSMNYSQNVTPFTKEGRTIIYSKLKDNILNEISRMLTSYLPNQSVEYFDNRISRYSMKNGLCEITGTFLKAEDVHCHHYKPKSLNGDDSFNNLRIIHKFVHVIIHASNLETINKYREILKLTDIEIKRINKYRKECNLEPIEV</sequence>
<proteinExistence type="predicted"/>
<dbReference type="PANTHER" id="PTHR34047">
    <property type="entry name" value="NUCLEAR INTRON MATURASE 1, MITOCHONDRIAL-RELATED"/>
    <property type="match status" value="1"/>
</dbReference>
<dbReference type="Gene3D" id="1.10.30.50">
    <property type="match status" value="1"/>
</dbReference>
<feature type="domain" description="Reverse transcriptase" evidence="1">
    <location>
        <begin position="79"/>
        <end position="331"/>
    </location>
</feature>
<keyword evidence="2" id="KW-0614">Plasmid</keyword>
<dbReference type="PANTHER" id="PTHR34047:SF8">
    <property type="entry name" value="PROTEIN YKFC"/>
    <property type="match status" value="1"/>
</dbReference>
<dbReference type="InterPro" id="IPR000477">
    <property type="entry name" value="RT_dom"/>
</dbReference>
<keyword evidence="2" id="KW-0808">Transferase</keyword>
<geneLocation type="plasmid" evidence="3">
    <name>pbo1</name>
</geneLocation>
<reference evidence="2 3" key="1">
    <citation type="submission" date="2016-04" db="EMBL/GenBank/DDBJ databases">
        <title>Complete genome sequence of Bacillus oceanisediminis strain 2691.</title>
        <authorList>
            <person name="Jeong H."/>
            <person name="Kim H.J."/>
            <person name="Lee D.-W."/>
        </authorList>
    </citation>
    <scope>NUCLEOTIDE SEQUENCE [LARGE SCALE GENOMIC DNA]</scope>
    <source>
        <strain evidence="2 3">2691</strain>
        <plasmid evidence="3">pbo1</plasmid>
    </source>
</reference>
<dbReference type="InterPro" id="IPR003615">
    <property type="entry name" value="HNH_nuc"/>
</dbReference>